<keyword evidence="1" id="KW-1133">Transmembrane helix</keyword>
<organism evidence="2 3">
    <name type="scientific">Acanthamoeba castellanii (strain ATCC 30010 / Neff)</name>
    <dbReference type="NCBI Taxonomy" id="1257118"/>
    <lineage>
        <taxon>Eukaryota</taxon>
        <taxon>Amoebozoa</taxon>
        <taxon>Discosea</taxon>
        <taxon>Longamoebia</taxon>
        <taxon>Centramoebida</taxon>
        <taxon>Acanthamoebidae</taxon>
        <taxon>Acanthamoeba</taxon>
    </lineage>
</organism>
<evidence type="ECO:0000313" key="3">
    <source>
        <dbReference type="Proteomes" id="UP000011083"/>
    </source>
</evidence>
<dbReference type="PROSITE" id="PS51257">
    <property type="entry name" value="PROKAR_LIPOPROTEIN"/>
    <property type="match status" value="1"/>
</dbReference>
<keyword evidence="1" id="KW-0812">Transmembrane</keyword>
<dbReference type="GeneID" id="14920245"/>
<sequence length="78" mass="8213">MKLVTFLLWGLIAILVFPISCFCAFLWILFSCCSPCFSECGAVLEAMWKGTTLVQYCCIKAMGGEPGGANKGGGGGGH</sequence>
<dbReference type="Proteomes" id="UP000011083">
    <property type="component" value="Unassembled WGS sequence"/>
</dbReference>
<reference evidence="2 3" key="1">
    <citation type="journal article" date="2013" name="Genome Biol.">
        <title>Genome of Acanthamoeba castellanii highlights extensive lateral gene transfer and early evolution of tyrosine kinase signaling.</title>
        <authorList>
            <person name="Clarke M."/>
            <person name="Lohan A.J."/>
            <person name="Liu B."/>
            <person name="Lagkouvardos I."/>
            <person name="Roy S."/>
            <person name="Zafar N."/>
            <person name="Bertelli C."/>
            <person name="Schilde C."/>
            <person name="Kianianmomeni A."/>
            <person name="Burglin T.R."/>
            <person name="Frech C."/>
            <person name="Turcotte B."/>
            <person name="Kopec K.O."/>
            <person name="Synnott J.M."/>
            <person name="Choo C."/>
            <person name="Paponov I."/>
            <person name="Finkler A."/>
            <person name="Soon Heng Tan C."/>
            <person name="Hutchins A.P."/>
            <person name="Weinmeier T."/>
            <person name="Rattei T."/>
            <person name="Chu J.S."/>
            <person name="Gimenez G."/>
            <person name="Irimia M."/>
            <person name="Rigden D.J."/>
            <person name="Fitzpatrick D.A."/>
            <person name="Lorenzo-Morales J."/>
            <person name="Bateman A."/>
            <person name="Chiu C.H."/>
            <person name="Tang P."/>
            <person name="Hegemann P."/>
            <person name="Fromm H."/>
            <person name="Raoult D."/>
            <person name="Greub G."/>
            <person name="Miranda-Saavedra D."/>
            <person name="Chen N."/>
            <person name="Nash P."/>
            <person name="Ginger M.L."/>
            <person name="Horn M."/>
            <person name="Schaap P."/>
            <person name="Caler L."/>
            <person name="Loftus B."/>
        </authorList>
    </citation>
    <scope>NUCLEOTIDE SEQUENCE [LARGE SCALE GENOMIC DNA]</scope>
    <source>
        <strain evidence="2 3">Neff</strain>
    </source>
</reference>
<dbReference type="VEuPathDB" id="AmoebaDB:ACA1_267220"/>
<dbReference type="AlphaFoldDB" id="L8H413"/>
<dbReference type="EMBL" id="KB007933">
    <property type="protein sequence ID" value="ELR19463.1"/>
    <property type="molecule type" value="Genomic_DNA"/>
</dbReference>
<keyword evidence="1" id="KW-0472">Membrane</keyword>
<protein>
    <submittedName>
        <fullName evidence="2">Uncharacterized protein</fullName>
    </submittedName>
</protein>
<evidence type="ECO:0000313" key="2">
    <source>
        <dbReference type="EMBL" id="ELR19463.1"/>
    </source>
</evidence>
<feature type="transmembrane region" description="Helical" evidence="1">
    <location>
        <begin position="7"/>
        <end position="30"/>
    </location>
</feature>
<accession>L8H413</accession>
<proteinExistence type="predicted"/>
<keyword evidence="3" id="KW-1185">Reference proteome</keyword>
<gene>
    <name evidence="2" type="ORF">ACA1_267220</name>
</gene>
<dbReference type="KEGG" id="acan:ACA1_267220"/>
<name>L8H413_ACACF</name>
<dbReference type="RefSeq" id="XP_004341549.1">
    <property type="nucleotide sequence ID" value="XM_004341501.1"/>
</dbReference>
<evidence type="ECO:0000256" key="1">
    <source>
        <dbReference type="SAM" id="Phobius"/>
    </source>
</evidence>